<dbReference type="Pfam" id="PF12833">
    <property type="entry name" value="HTH_18"/>
    <property type="match status" value="1"/>
</dbReference>
<dbReference type="Proteomes" id="UP000295719">
    <property type="component" value="Unassembled WGS sequence"/>
</dbReference>
<keyword evidence="1" id="KW-0805">Transcription regulation</keyword>
<dbReference type="InterPro" id="IPR009057">
    <property type="entry name" value="Homeodomain-like_sf"/>
</dbReference>
<dbReference type="GO" id="GO:0043565">
    <property type="term" value="F:sequence-specific DNA binding"/>
    <property type="evidence" value="ECO:0007669"/>
    <property type="project" value="InterPro"/>
</dbReference>
<evidence type="ECO:0000256" key="2">
    <source>
        <dbReference type="ARBA" id="ARBA00023163"/>
    </source>
</evidence>
<dbReference type="InterPro" id="IPR018060">
    <property type="entry name" value="HTH_AraC"/>
</dbReference>
<dbReference type="Gene3D" id="1.10.10.60">
    <property type="entry name" value="Homeodomain-like"/>
    <property type="match status" value="1"/>
</dbReference>
<evidence type="ECO:0000256" key="3">
    <source>
        <dbReference type="SAM" id="MobiDB-lite"/>
    </source>
</evidence>
<sequence>MTPLQYQKKLRLLEARRMIPAQGMKVGSAAYATDYESPSQFSREYARMFGLPPKQDATTGSLALEDDVVKPRG</sequence>
<protein>
    <submittedName>
        <fullName evidence="5">Helix-turn-helix protein</fullName>
    </submittedName>
</protein>
<evidence type="ECO:0000259" key="4">
    <source>
        <dbReference type="PROSITE" id="PS01124"/>
    </source>
</evidence>
<proteinExistence type="predicted"/>
<dbReference type="SUPFAM" id="SSF46689">
    <property type="entry name" value="Homeodomain-like"/>
    <property type="match status" value="1"/>
</dbReference>
<accession>A0A4R3YR24</accession>
<reference evidence="5 6" key="1">
    <citation type="submission" date="2019-03" db="EMBL/GenBank/DDBJ databases">
        <title>Genomic Encyclopedia of Type Strains, Phase IV (KMG-IV): sequencing the most valuable type-strain genomes for metagenomic binning, comparative biology and taxonomic classification.</title>
        <authorList>
            <person name="Goeker M."/>
        </authorList>
    </citation>
    <scope>NUCLEOTIDE SEQUENCE [LARGE SCALE GENOMIC DNA]</scope>
    <source>
        <strain evidence="5 6">DSM 19580</strain>
    </source>
</reference>
<evidence type="ECO:0000313" key="5">
    <source>
        <dbReference type="EMBL" id="TCV95277.1"/>
    </source>
</evidence>
<dbReference type="PANTHER" id="PTHR43436:SF1">
    <property type="entry name" value="TRANSCRIPTIONAL REGULATORY PROTEIN"/>
    <property type="match status" value="1"/>
</dbReference>
<comment type="caution">
    <text evidence="5">The sequence shown here is derived from an EMBL/GenBank/DDBJ whole genome shotgun (WGS) entry which is preliminary data.</text>
</comment>
<dbReference type="PANTHER" id="PTHR43436">
    <property type="entry name" value="ARAC-FAMILY TRANSCRIPTIONAL REGULATOR"/>
    <property type="match status" value="1"/>
</dbReference>
<name>A0A4R3YR24_9GAMM</name>
<feature type="region of interest" description="Disordered" evidence="3">
    <location>
        <begin position="52"/>
        <end position="73"/>
    </location>
</feature>
<gene>
    <name evidence="5" type="ORF">EDC52_106209</name>
</gene>
<dbReference type="PROSITE" id="PS01124">
    <property type="entry name" value="HTH_ARAC_FAMILY_2"/>
    <property type="match status" value="1"/>
</dbReference>
<evidence type="ECO:0000256" key="1">
    <source>
        <dbReference type="ARBA" id="ARBA00023015"/>
    </source>
</evidence>
<keyword evidence="2" id="KW-0804">Transcription</keyword>
<dbReference type="EMBL" id="SMCR01000006">
    <property type="protein sequence ID" value="TCV95277.1"/>
    <property type="molecule type" value="Genomic_DNA"/>
</dbReference>
<evidence type="ECO:0000313" key="6">
    <source>
        <dbReference type="Proteomes" id="UP000295719"/>
    </source>
</evidence>
<organism evidence="5 6">
    <name type="scientific">Biostraticola tofi</name>
    <dbReference type="NCBI Taxonomy" id="466109"/>
    <lineage>
        <taxon>Bacteria</taxon>
        <taxon>Pseudomonadati</taxon>
        <taxon>Pseudomonadota</taxon>
        <taxon>Gammaproteobacteria</taxon>
        <taxon>Enterobacterales</taxon>
        <taxon>Bruguierivoracaceae</taxon>
        <taxon>Biostraticola</taxon>
    </lineage>
</organism>
<keyword evidence="6" id="KW-1185">Reference proteome</keyword>
<dbReference type="AlphaFoldDB" id="A0A4R3YR24"/>
<feature type="domain" description="HTH araC/xylS-type" evidence="4">
    <location>
        <begin position="1"/>
        <end position="59"/>
    </location>
</feature>
<dbReference type="GO" id="GO:0003700">
    <property type="term" value="F:DNA-binding transcription factor activity"/>
    <property type="evidence" value="ECO:0007669"/>
    <property type="project" value="InterPro"/>
</dbReference>